<dbReference type="Gene3D" id="3.80.10.10">
    <property type="entry name" value="Ribonuclease Inhibitor"/>
    <property type="match status" value="3"/>
</dbReference>
<feature type="signal peptide" evidence="12">
    <location>
        <begin position="1"/>
        <end position="19"/>
    </location>
</feature>
<evidence type="ECO:0000256" key="11">
    <source>
        <dbReference type="SAM" id="Phobius"/>
    </source>
</evidence>
<dbReference type="EnsemblMetazoa" id="AGAP010636-RA">
    <property type="protein sequence ID" value="AGAP010636-PA"/>
    <property type="gene ID" value="AGAP010636"/>
</dbReference>
<evidence type="ECO:0000313" key="14">
    <source>
        <dbReference type="EnsemblMetazoa" id="AGAP010636-PA"/>
    </source>
</evidence>
<dbReference type="AlphaFoldDB" id="A0A1S4H4K6"/>
<keyword evidence="4 11" id="KW-0812">Transmembrane</keyword>
<dbReference type="VEuPathDB" id="VectorBase:AGAP010636"/>
<dbReference type="FunFam" id="3.80.10.10:FF:000768">
    <property type="entry name" value="Toll-like protein"/>
    <property type="match status" value="1"/>
</dbReference>
<dbReference type="Pfam" id="PF01582">
    <property type="entry name" value="TIR"/>
    <property type="match status" value="1"/>
</dbReference>
<evidence type="ECO:0000256" key="6">
    <source>
        <dbReference type="ARBA" id="ARBA00022737"/>
    </source>
</evidence>
<dbReference type="Proteomes" id="UP000007062">
    <property type="component" value="Chromosome 3L"/>
</dbReference>
<reference evidence="14" key="3">
    <citation type="submission" date="2021-01" db="UniProtKB">
        <authorList>
            <consortium name="EnsemblMetazoa"/>
        </authorList>
    </citation>
    <scope>IDENTIFICATION</scope>
    <source>
        <strain evidence="14">PEST</strain>
    </source>
</reference>
<dbReference type="SMART" id="SM00364">
    <property type="entry name" value="LRR_BAC"/>
    <property type="match status" value="5"/>
</dbReference>
<organism evidence="14 15">
    <name type="scientific">Anopheles gambiae</name>
    <name type="common">African malaria mosquito</name>
    <dbReference type="NCBI Taxonomy" id="7165"/>
    <lineage>
        <taxon>Eukaryota</taxon>
        <taxon>Metazoa</taxon>
        <taxon>Ecdysozoa</taxon>
        <taxon>Arthropoda</taxon>
        <taxon>Hexapoda</taxon>
        <taxon>Insecta</taxon>
        <taxon>Pterygota</taxon>
        <taxon>Neoptera</taxon>
        <taxon>Endopterygota</taxon>
        <taxon>Diptera</taxon>
        <taxon>Nematocera</taxon>
        <taxon>Culicoidea</taxon>
        <taxon>Culicidae</taxon>
        <taxon>Anophelinae</taxon>
        <taxon>Anopheles</taxon>
    </lineage>
</organism>
<dbReference type="SUPFAM" id="SSF52200">
    <property type="entry name" value="Toll/Interleukin receptor TIR domain"/>
    <property type="match status" value="1"/>
</dbReference>
<sequence length="1029" mass="116928">MILVWMYCLMVLLAAHTSAYDQCTATKKNETISIWECPRMKIKITYVNVIQHLSVACSDKPNFELLRDYPELRRLTFKILVYRYCPLPVGNQSLVELLSVFLNRTQLSSIRSIAFDDNAKHSNKVTLDPHLFSGLQNLQLLKINNLTTNAFDNPHLFKHFLHLNNLIITSNKCIPGKCSHQLKQLETFSIEDSEISIIPIELVSNLTHLQSLSFRNNSLKQVERFAMLSSLTHLNFGYNQLVSLHNDVFYGLPKLEGLDLSSNKLTRLSAELFGKNKNLMDFLADNQHSSGLVLEDKLFAGLIMLQKVSVSNCNITVLPEKLFAGATEIQIINLSNNKLRSLPENLFRNLSNLVELNLQKNKLKSMLPDTLLADAAQLQTLNLCHNKLTTVNKHLLQSLGNLSKLQLSHNLLYLIDVDAFKSQSKSLTSLKLDHNRLTLHAKNNGATFGNTEINSSSWVLFSTLHKVRRLDLSYNAIDHLFVPFQNFMESLHTLILSHNLITHIGYAELSFLFNLEGVNLKSNKIAHLDFNLTSIPSHHLFNGPIQLNDNPFNCDCMSYPLVTYLKAESYSSKSDMLEGLQCAQPLKLLGLQLQDVQLEDLICAIDASSGFCPAECKCYKRAVDQCAIVNCTASNLTRVPVIHSPSIIECNFIELHLAQNNIRYLSNEGEGWNSVRWLNVSNNRLIALSAESLPKNLELLDVSGNQLTEIDAVFIQKLKSSTLLNITLSSNPWKCDCANPLLTFAVDNAARITDYVVLQCIDGQPINSATLKELCAWLTLFRLYIVSAAVAVAFIGCILTIWLYVKYNLEIKVWLFKHNLLQWFATEEQIDMNKRYDAFISYSHKDEEFVTKELLPKLESEELNFKICWHVRDFMPGEMIANEITKAVEESRRTIIILSLNYLESVWGQIEFSTAYLQSLADKCNRVIPIIYQDIGDIEQLDPQLQAYLKTNTYVRWDDPWFWEKLHYAMPHKRRLKGVQGTDNMCMESVDKRNPLKTPTTTTLPINVVEKDDANSVGTGISVISSERE</sequence>
<keyword evidence="10" id="KW-0325">Glycoprotein</keyword>
<keyword evidence="5 12" id="KW-0732">Signal</keyword>
<evidence type="ECO:0000259" key="13">
    <source>
        <dbReference type="PROSITE" id="PS50104"/>
    </source>
</evidence>
<dbReference type="SMART" id="SM00369">
    <property type="entry name" value="LRR_TYP"/>
    <property type="match status" value="14"/>
</dbReference>
<dbReference type="VEuPathDB" id="VectorBase:AGAMI1_004187"/>
<dbReference type="PANTHER" id="PTHR24365:SF541">
    <property type="entry name" value="PROTEIN TOLL-RELATED"/>
    <property type="match status" value="1"/>
</dbReference>
<dbReference type="GO" id="GO:0007165">
    <property type="term" value="P:signal transduction"/>
    <property type="evidence" value="ECO:0000318"/>
    <property type="project" value="GO_Central"/>
</dbReference>
<keyword evidence="6" id="KW-0677">Repeat</keyword>
<dbReference type="FunFam" id="3.80.10.10:FF:000904">
    <property type="entry name" value="AGAP010636-PA"/>
    <property type="match status" value="1"/>
</dbReference>
<dbReference type="PANTHER" id="PTHR24365">
    <property type="entry name" value="TOLL-LIKE RECEPTOR"/>
    <property type="match status" value="1"/>
</dbReference>
<dbReference type="EMBL" id="AAAB01008848">
    <property type="status" value="NOT_ANNOTATED_CDS"/>
    <property type="molecule type" value="Genomic_DNA"/>
</dbReference>
<evidence type="ECO:0000256" key="7">
    <source>
        <dbReference type="ARBA" id="ARBA00022989"/>
    </source>
</evidence>
<dbReference type="SMART" id="SM00082">
    <property type="entry name" value="LRRCT"/>
    <property type="match status" value="1"/>
</dbReference>
<dbReference type="SMART" id="SM00365">
    <property type="entry name" value="LRR_SD22"/>
    <property type="match status" value="7"/>
</dbReference>
<comment type="similarity">
    <text evidence="2">Belongs to the Toll-like receptor family.</text>
</comment>
<feature type="transmembrane region" description="Helical" evidence="11">
    <location>
        <begin position="781"/>
        <end position="805"/>
    </location>
</feature>
<keyword evidence="3" id="KW-0433">Leucine-rich repeat</keyword>
<feature type="domain" description="TIR" evidence="13">
    <location>
        <begin position="834"/>
        <end position="970"/>
    </location>
</feature>
<dbReference type="InterPro" id="IPR000483">
    <property type="entry name" value="Cys-rich_flank_reg_C"/>
</dbReference>
<comment type="subcellular location">
    <subcellularLocation>
        <location evidence="1">Membrane</location>
        <topology evidence="1">Single-pass type I membrane protein</topology>
    </subcellularLocation>
</comment>
<dbReference type="GO" id="GO:0038023">
    <property type="term" value="F:signaling receptor activity"/>
    <property type="evidence" value="ECO:0000318"/>
    <property type="project" value="GO_Central"/>
</dbReference>
<dbReference type="FunFam" id="3.80.10.10:FF:000391">
    <property type="entry name" value="Protein toll"/>
    <property type="match status" value="1"/>
</dbReference>
<dbReference type="Gene3D" id="3.40.50.10140">
    <property type="entry name" value="Toll/interleukin-1 receptor homology (TIR) domain"/>
    <property type="match status" value="1"/>
</dbReference>
<evidence type="ECO:0000256" key="5">
    <source>
        <dbReference type="ARBA" id="ARBA00022729"/>
    </source>
</evidence>
<evidence type="ECO:0000313" key="15">
    <source>
        <dbReference type="Proteomes" id="UP000007062"/>
    </source>
</evidence>
<dbReference type="SMART" id="SM00255">
    <property type="entry name" value="TIR"/>
    <property type="match status" value="1"/>
</dbReference>
<evidence type="ECO:0000256" key="8">
    <source>
        <dbReference type="ARBA" id="ARBA00023136"/>
    </source>
</evidence>
<evidence type="ECO:0000256" key="12">
    <source>
        <dbReference type="SAM" id="SignalP"/>
    </source>
</evidence>
<dbReference type="RefSeq" id="XP_311355.4">
    <property type="nucleotide sequence ID" value="XM_311355.2"/>
</dbReference>
<dbReference type="GO" id="GO:0005886">
    <property type="term" value="C:plasma membrane"/>
    <property type="evidence" value="ECO:0000318"/>
    <property type="project" value="GO_Central"/>
</dbReference>
<dbReference type="SUPFAM" id="SSF52058">
    <property type="entry name" value="L domain-like"/>
    <property type="match status" value="2"/>
</dbReference>
<dbReference type="GO" id="GO:0045087">
    <property type="term" value="P:innate immune response"/>
    <property type="evidence" value="ECO:0000318"/>
    <property type="project" value="GO_Central"/>
</dbReference>
<dbReference type="PRINTS" id="PR01537">
    <property type="entry name" value="INTRLKN1R1F"/>
</dbReference>
<proteinExistence type="inferred from homology"/>
<dbReference type="InterPro" id="IPR032675">
    <property type="entry name" value="LRR_dom_sf"/>
</dbReference>
<dbReference type="FunFam" id="3.40.50.10140:FF:000020">
    <property type="entry name" value="Blast:Protein toll"/>
    <property type="match status" value="1"/>
</dbReference>
<evidence type="ECO:0000256" key="3">
    <source>
        <dbReference type="ARBA" id="ARBA00022614"/>
    </source>
</evidence>
<accession>A0A1S4H4K6</accession>
<feature type="chain" id="PRO_5036881660" evidence="12">
    <location>
        <begin position="20"/>
        <end position="1029"/>
    </location>
</feature>
<dbReference type="InterPro" id="IPR000157">
    <property type="entry name" value="TIR_dom"/>
</dbReference>
<evidence type="ECO:0000256" key="4">
    <source>
        <dbReference type="ARBA" id="ARBA00022692"/>
    </source>
</evidence>
<dbReference type="GeneID" id="1272546"/>
<evidence type="ECO:0000256" key="9">
    <source>
        <dbReference type="ARBA" id="ARBA00023170"/>
    </source>
</evidence>
<keyword evidence="9" id="KW-0675">Receptor</keyword>
<dbReference type="RefSeq" id="XP_061509592.1">
    <property type="nucleotide sequence ID" value="XM_061653608.1"/>
</dbReference>
<protein>
    <submittedName>
        <fullName evidence="14">TIR domain-containing protein</fullName>
    </submittedName>
</protein>
<dbReference type="PROSITE" id="PS51450">
    <property type="entry name" value="LRR"/>
    <property type="match status" value="3"/>
</dbReference>
<evidence type="ECO:0000256" key="1">
    <source>
        <dbReference type="ARBA" id="ARBA00004479"/>
    </source>
</evidence>
<reference evidence="14 15" key="1">
    <citation type="journal article" date="2002" name="Science">
        <title>The genome sequence of the malaria mosquito Anopheles gambiae.</title>
        <authorList>
            <person name="Holt R.A."/>
            <person name="Subramanian G.M."/>
            <person name="Halpern A."/>
            <person name="Sutton G.G."/>
            <person name="Charlab R."/>
            <person name="Nusskern D.R."/>
            <person name="Wincker P."/>
            <person name="Clark A.G."/>
            <person name="Ribeiro J.M."/>
            <person name="Wides R."/>
            <person name="Salzberg S.L."/>
            <person name="Loftus B."/>
            <person name="Yandell M."/>
            <person name="Majoros W.H."/>
            <person name="Rusch D.B."/>
            <person name="Lai Z."/>
            <person name="Kraft C.L."/>
            <person name="Abril J.F."/>
            <person name="Anthouard V."/>
            <person name="Arensburger P."/>
            <person name="Atkinson P.W."/>
            <person name="Baden H."/>
            <person name="de Berardinis V."/>
            <person name="Baldwin D."/>
            <person name="Benes V."/>
            <person name="Biedler J."/>
            <person name="Blass C."/>
            <person name="Bolanos R."/>
            <person name="Boscus D."/>
            <person name="Barnstead M."/>
            <person name="Cai S."/>
            <person name="Center A."/>
            <person name="Chaturverdi K."/>
            <person name="Christophides G.K."/>
            <person name="Chrystal M.A."/>
            <person name="Clamp M."/>
            <person name="Cravchik A."/>
            <person name="Curwen V."/>
            <person name="Dana A."/>
            <person name="Delcher A."/>
            <person name="Dew I."/>
            <person name="Evans C.A."/>
            <person name="Flanigan M."/>
            <person name="Grundschober-Freimoser A."/>
            <person name="Friedli L."/>
            <person name="Gu Z."/>
            <person name="Guan P."/>
            <person name="Guigo R."/>
            <person name="Hillenmeyer M.E."/>
            <person name="Hladun S.L."/>
            <person name="Hogan J.R."/>
            <person name="Hong Y.S."/>
            <person name="Hoover J."/>
            <person name="Jaillon O."/>
            <person name="Ke Z."/>
            <person name="Kodira C."/>
            <person name="Kokoza E."/>
            <person name="Koutsos A."/>
            <person name="Letunic I."/>
            <person name="Levitsky A."/>
            <person name="Liang Y."/>
            <person name="Lin J.J."/>
            <person name="Lobo N.F."/>
            <person name="Lopez J.R."/>
            <person name="Malek J.A."/>
            <person name="McIntosh T.C."/>
            <person name="Meister S."/>
            <person name="Miller J."/>
            <person name="Mobarry C."/>
            <person name="Mongin E."/>
            <person name="Murphy S.D."/>
            <person name="O'Brochta D.A."/>
            <person name="Pfannkoch C."/>
            <person name="Qi R."/>
            <person name="Regier M.A."/>
            <person name="Remington K."/>
            <person name="Shao H."/>
            <person name="Sharakhova M.V."/>
            <person name="Sitter C.D."/>
            <person name="Shetty J."/>
            <person name="Smith T.J."/>
            <person name="Strong R."/>
            <person name="Sun J."/>
            <person name="Thomasova D."/>
            <person name="Ton L.Q."/>
            <person name="Topalis P."/>
            <person name="Tu Z."/>
            <person name="Unger M.F."/>
            <person name="Walenz B."/>
            <person name="Wang A."/>
            <person name="Wang J."/>
            <person name="Wang M."/>
            <person name="Wang X."/>
            <person name="Woodford K.J."/>
            <person name="Wortman J.R."/>
            <person name="Wu M."/>
            <person name="Yao A."/>
            <person name="Zdobnov E.M."/>
            <person name="Zhang H."/>
            <person name="Zhao Q."/>
            <person name="Zhao S."/>
            <person name="Zhu S.C."/>
            <person name="Zhimulev I."/>
            <person name="Coluzzi M."/>
            <person name="della Torre A."/>
            <person name="Roth C.W."/>
            <person name="Louis C."/>
            <person name="Kalush F."/>
            <person name="Mural R.J."/>
            <person name="Myers E.W."/>
            <person name="Adams M.D."/>
            <person name="Smith H.O."/>
            <person name="Broder S."/>
            <person name="Gardner M.J."/>
            <person name="Fraser C.M."/>
            <person name="Birney E."/>
            <person name="Bork P."/>
            <person name="Brey P.T."/>
            <person name="Venter J.C."/>
            <person name="Weissenbach J."/>
            <person name="Kafatos F.C."/>
            <person name="Collins F.H."/>
            <person name="Hoffman S.L."/>
        </authorList>
    </citation>
    <scope>NUCLEOTIDE SEQUENCE [LARGE SCALE GENOMIC DNA]</scope>
    <source>
        <strain evidence="14 15">PEST</strain>
    </source>
</reference>
<dbReference type="InterPro" id="IPR001611">
    <property type="entry name" value="Leu-rich_rpt"/>
</dbReference>
<keyword evidence="8 11" id="KW-0472">Membrane</keyword>
<evidence type="ECO:0000256" key="2">
    <source>
        <dbReference type="ARBA" id="ARBA00009634"/>
    </source>
</evidence>
<dbReference type="PROSITE" id="PS50104">
    <property type="entry name" value="TIR"/>
    <property type="match status" value="1"/>
</dbReference>
<dbReference type="InParanoid" id="A0A1S4H4K6"/>
<dbReference type="InterPro" id="IPR035897">
    <property type="entry name" value="Toll_tir_struct_dom_sf"/>
</dbReference>
<dbReference type="Pfam" id="PF13855">
    <property type="entry name" value="LRR_8"/>
    <property type="match status" value="3"/>
</dbReference>
<name>A0A1S4H4K6_ANOGA</name>
<reference evidence="14 15" key="2">
    <citation type="journal article" date="2004" name="Trends Parasitol.">
        <title>The Anopheles gambiae genome: an update.</title>
        <authorList>
            <person name="Mongin E."/>
            <person name="Louis C."/>
            <person name="Holt R.A."/>
            <person name="Birney E."/>
            <person name="Collins F.H."/>
        </authorList>
    </citation>
    <scope>NUCLEOTIDE SEQUENCE [LARGE SCALE GENOMIC DNA]</scope>
    <source>
        <strain evidence="14 15">PEST</strain>
    </source>
</reference>
<dbReference type="KEGG" id="aga:1272546"/>
<keyword evidence="15" id="KW-1185">Reference proteome</keyword>
<evidence type="ECO:0000256" key="10">
    <source>
        <dbReference type="ARBA" id="ARBA00023180"/>
    </source>
</evidence>
<dbReference type="InterPro" id="IPR003591">
    <property type="entry name" value="Leu-rich_rpt_typical-subtyp"/>
</dbReference>
<keyword evidence="7 11" id="KW-1133">Transmembrane helix</keyword>